<dbReference type="GO" id="GO:0004764">
    <property type="term" value="F:shikimate 3-dehydrogenase (NADP+) activity"/>
    <property type="evidence" value="ECO:0007669"/>
    <property type="project" value="InterPro"/>
</dbReference>
<evidence type="ECO:0000313" key="3">
    <source>
        <dbReference type="Proteomes" id="UP001149165"/>
    </source>
</evidence>
<proteinExistence type="predicted"/>
<protein>
    <recommendedName>
        <fullName evidence="1">Shikimate dehydrogenase substrate binding N-terminal domain-containing protein</fullName>
    </recommendedName>
</protein>
<feature type="domain" description="Shikimate dehydrogenase substrate binding N-terminal" evidence="1">
    <location>
        <begin position="28"/>
        <end position="106"/>
    </location>
</feature>
<dbReference type="InterPro" id="IPR046346">
    <property type="entry name" value="Aminoacid_DH-like_N_sf"/>
</dbReference>
<dbReference type="Pfam" id="PF08501">
    <property type="entry name" value="Shikimate_dh_N"/>
    <property type="match status" value="1"/>
</dbReference>
<dbReference type="PANTHER" id="PTHR21089">
    <property type="entry name" value="SHIKIMATE DEHYDROGENASE"/>
    <property type="match status" value="1"/>
</dbReference>
<dbReference type="AlphaFoldDB" id="A0A9W9KKJ9"/>
<evidence type="ECO:0000259" key="1">
    <source>
        <dbReference type="Pfam" id="PF08501"/>
    </source>
</evidence>
<dbReference type="GO" id="GO:0009423">
    <property type="term" value="P:chorismate biosynthetic process"/>
    <property type="evidence" value="ECO:0007669"/>
    <property type="project" value="TreeGrafter"/>
</dbReference>
<dbReference type="EMBL" id="JAPQKH010000003">
    <property type="protein sequence ID" value="KAJ5109096.1"/>
    <property type="molecule type" value="Genomic_DNA"/>
</dbReference>
<dbReference type="Proteomes" id="UP001149165">
    <property type="component" value="Unassembled WGS sequence"/>
</dbReference>
<organism evidence="2 3">
    <name type="scientific">Penicillium angulare</name>
    <dbReference type="NCBI Taxonomy" id="116970"/>
    <lineage>
        <taxon>Eukaryota</taxon>
        <taxon>Fungi</taxon>
        <taxon>Dikarya</taxon>
        <taxon>Ascomycota</taxon>
        <taxon>Pezizomycotina</taxon>
        <taxon>Eurotiomycetes</taxon>
        <taxon>Eurotiomycetidae</taxon>
        <taxon>Eurotiales</taxon>
        <taxon>Aspergillaceae</taxon>
        <taxon>Penicillium</taxon>
    </lineage>
</organism>
<dbReference type="SUPFAM" id="SSF51735">
    <property type="entry name" value="NAD(P)-binding Rossmann-fold domains"/>
    <property type="match status" value="1"/>
</dbReference>
<comment type="caution">
    <text evidence="2">The sequence shown here is derived from an EMBL/GenBank/DDBJ whole genome shotgun (WGS) entry which is preliminary data.</text>
</comment>
<dbReference type="OrthoDB" id="204377at2759"/>
<reference evidence="2" key="2">
    <citation type="journal article" date="2023" name="IMA Fungus">
        <title>Comparative genomic study of the Penicillium genus elucidates a diverse pangenome and 15 lateral gene transfer events.</title>
        <authorList>
            <person name="Petersen C."/>
            <person name="Sorensen T."/>
            <person name="Nielsen M.R."/>
            <person name="Sondergaard T.E."/>
            <person name="Sorensen J.L."/>
            <person name="Fitzpatrick D.A."/>
            <person name="Frisvad J.C."/>
            <person name="Nielsen K.L."/>
        </authorList>
    </citation>
    <scope>NUCLEOTIDE SEQUENCE</scope>
    <source>
        <strain evidence="2">IBT 30069</strain>
    </source>
</reference>
<evidence type="ECO:0000313" key="2">
    <source>
        <dbReference type="EMBL" id="KAJ5109096.1"/>
    </source>
</evidence>
<dbReference type="Gene3D" id="3.40.50.720">
    <property type="entry name" value="NAD(P)-binding Rossmann-like Domain"/>
    <property type="match status" value="1"/>
</dbReference>
<keyword evidence="3" id="KW-1185">Reference proteome</keyword>
<dbReference type="InterPro" id="IPR013708">
    <property type="entry name" value="Shikimate_DH-bd_N"/>
</dbReference>
<dbReference type="InterPro" id="IPR036291">
    <property type="entry name" value="NAD(P)-bd_dom_sf"/>
</dbReference>
<dbReference type="GO" id="GO:0019632">
    <property type="term" value="P:shikimate metabolic process"/>
    <property type="evidence" value="ECO:0007669"/>
    <property type="project" value="TreeGrafter"/>
</dbReference>
<name>A0A9W9KKJ9_9EURO</name>
<dbReference type="Gene3D" id="3.40.50.10860">
    <property type="entry name" value="Leucine Dehydrogenase, chain A, domain 1"/>
    <property type="match status" value="1"/>
</dbReference>
<dbReference type="InterPro" id="IPR022893">
    <property type="entry name" value="Shikimate_DH_fam"/>
</dbReference>
<sequence>MNALEQSYIYGTSPLPKNAFAQPFNAYILGKPVSHSLSPLIQNTIFQRISKWTFYPKETTDVSHFQKLLDEDTCIGTSITMPNKLSFQPALSAITDEARIMGSVNTTFVRLDASGKRQYIGTNTDCVGTRDAILQKVPDAESKSRGKPALVVGAGGAARSTIYALWKWFEPSEIYVVNRLESETQTLIESFRRVAPDLRIRSLNSIEEGRAVAAPFLVIGTVPDYAPVEDGEVLCRKIVEEVLENASGRERGIVADMCYSPSVETFLYCLGVKNGWEVVSGVEIVVRVCIAQHVLWLEREPDEQGVQEALDAVLKVMGAEKV</sequence>
<reference evidence="2" key="1">
    <citation type="submission" date="2022-11" db="EMBL/GenBank/DDBJ databases">
        <authorList>
            <person name="Petersen C."/>
        </authorList>
    </citation>
    <scope>NUCLEOTIDE SEQUENCE</scope>
    <source>
        <strain evidence="2">IBT 30069</strain>
    </source>
</reference>
<dbReference type="PANTHER" id="PTHR21089:SF1">
    <property type="entry name" value="BIFUNCTIONAL 3-DEHYDROQUINATE DEHYDRATASE_SHIKIMATE DEHYDROGENASE, CHLOROPLASTIC"/>
    <property type="match status" value="1"/>
</dbReference>
<dbReference type="SUPFAM" id="SSF53223">
    <property type="entry name" value="Aminoacid dehydrogenase-like, N-terminal domain"/>
    <property type="match status" value="1"/>
</dbReference>
<accession>A0A9W9KKJ9</accession>
<gene>
    <name evidence="2" type="ORF">N7456_005771</name>
</gene>